<dbReference type="EMBL" id="MT631531">
    <property type="protein sequence ID" value="QNO53093.1"/>
    <property type="molecule type" value="Genomic_DNA"/>
</dbReference>
<feature type="compositionally biased region" description="Basic and acidic residues" evidence="1">
    <location>
        <begin position="19"/>
        <end position="42"/>
    </location>
</feature>
<dbReference type="AlphaFoldDB" id="A0A7G9YYK9"/>
<feature type="region of interest" description="Disordered" evidence="1">
    <location>
        <begin position="18"/>
        <end position="42"/>
    </location>
</feature>
<gene>
    <name evidence="2" type="ORF">ODDINNFO_00007</name>
</gene>
<accession>A0A7G9YYK9</accession>
<protein>
    <submittedName>
        <fullName evidence="2">Uncharacterized protein</fullName>
    </submittedName>
</protein>
<sequence length="42" mass="5189">MNQRLGWKKMPVSVVQIHEGAKYRRRDRAEERHDTNIKKNRR</sequence>
<name>A0A7G9YYK9_9EURY</name>
<proteinExistence type="predicted"/>
<reference evidence="2" key="1">
    <citation type="submission" date="2020-06" db="EMBL/GenBank/DDBJ databases">
        <title>Unique genomic features of the anaerobic methanotrophic archaea.</title>
        <authorList>
            <person name="Chadwick G.L."/>
            <person name="Skennerton C.T."/>
            <person name="Laso-Perez R."/>
            <person name="Leu A.O."/>
            <person name="Speth D.R."/>
            <person name="Yu H."/>
            <person name="Morgan-Lang C."/>
            <person name="Hatzenpichler R."/>
            <person name="Goudeau D."/>
            <person name="Malmstrom R."/>
            <person name="Brazelton W.J."/>
            <person name="Woyke T."/>
            <person name="Hallam S.J."/>
            <person name="Tyson G.W."/>
            <person name="Wegener G."/>
            <person name="Boetius A."/>
            <person name="Orphan V."/>
        </authorList>
    </citation>
    <scope>NUCLEOTIDE SEQUENCE</scope>
</reference>
<evidence type="ECO:0000313" key="2">
    <source>
        <dbReference type="EMBL" id="QNO53093.1"/>
    </source>
</evidence>
<evidence type="ECO:0000256" key="1">
    <source>
        <dbReference type="SAM" id="MobiDB-lite"/>
    </source>
</evidence>
<organism evidence="2">
    <name type="scientific">Candidatus Methanophagaceae archaeon ANME-1 ERB6</name>
    <dbReference type="NCBI Taxonomy" id="2759912"/>
    <lineage>
        <taxon>Archaea</taxon>
        <taxon>Methanobacteriati</taxon>
        <taxon>Methanobacteriota</taxon>
        <taxon>Stenosarchaea group</taxon>
        <taxon>Methanomicrobia</taxon>
        <taxon>Candidatus Methanophagales</taxon>
        <taxon>Candidatus Methanophagaceae</taxon>
    </lineage>
</organism>